<dbReference type="EMBL" id="CABWMV010000028">
    <property type="protein sequence ID" value="VXD07547.1"/>
    <property type="molecule type" value="Genomic_DNA"/>
</dbReference>
<evidence type="ECO:0000313" key="2">
    <source>
        <dbReference type="Proteomes" id="UP000432350"/>
    </source>
</evidence>
<accession>A0A654DQ33</accession>
<reference evidence="1 2" key="1">
    <citation type="submission" date="2019-10" db="EMBL/GenBank/DDBJ databases">
        <authorList>
            <person name="Karimi E."/>
        </authorList>
    </citation>
    <scope>NUCLEOTIDE SEQUENCE [LARGE SCALE GENOMIC DNA]</scope>
    <source>
        <strain evidence="1">Sphingobacterium sp. 8BC</strain>
    </source>
</reference>
<dbReference type="AlphaFoldDB" id="A0A654DQ33"/>
<proteinExistence type="predicted"/>
<name>A0A654DQ33_SPHMU</name>
<protein>
    <submittedName>
        <fullName evidence="1">Uncharacterized protein</fullName>
    </submittedName>
</protein>
<evidence type="ECO:0000313" key="1">
    <source>
        <dbReference type="EMBL" id="VXD07547.1"/>
    </source>
</evidence>
<gene>
    <name evidence="1" type="ORF">SPHINGO8BC_90026</name>
</gene>
<dbReference type="Proteomes" id="UP000432350">
    <property type="component" value="Unassembled WGS sequence"/>
</dbReference>
<sequence length="55" mass="6504">MMKITFHKNFILVFKIQLHSSSHAPQLLSFNCFENYFEKHQTLENLCSKLFASNP</sequence>
<organism evidence="1 2">
    <name type="scientific">Sphingobacterium multivorum</name>
    <dbReference type="NCBI Taxonomy" id="28454"/>
    <lineage>
        <taxon>Bacteria</taxon>
        <taxon>Pseudomonadati</taxon>
        <taxon>Bacteroidota</taxon>
        <taxon>Sphingobacteriia</taxon>
        <taxon>Sphingobacteriales</taxon>
        <taxon>Sphingobacteriaceae</taxon>
        <taxon>Sphingobacterium</taxon>
    </lineage>
</organism>